<dbReference type="OMA" id="ARLYGWV"/>
<evidence type="ECO:0000256" key="14">
    <source>
        <dbReference type="RuleBase" id="RU367051"/>
    </source>
</evidence>
<keyword evidence="6 14" id="KW-0328">Glycosyltransferase</keyword>
<keyword evidence="7 14" id="KW-0808">Transferase</keyword>
<evidence type="ECO:0000256" key="10">
    <source>
        <dbReference type="ARBA" id="ARBA00022989"/>
    </source>
</evidence>
<feature type="domain" description="Glycosyl transferase family 1" evidence="15">
    <location>
        <begin position="282"/>
        <end position="451"/>
    </location>
</feature>
<keyword evidence="11 14" id="KW-0472">Membrane</keyword>
<evidence type="ECO:0000256" key="12">
    <source>
        <dbReference type="ARBA" id="ARBA00045065"/>
    </source>
</evidence>
<dbReference type="Pfam" id="PF00534">
    <property type="entry name" value="Glycos_transf_1"/>
    <property type="match status" value="1"/>
</dbReference>
<evidence type="ECO:0000256" key="3">
    <source>
        <dbReference type="ARBA" id="ARBA00009481"/>
    </source>
</evidence>
<evidence type="ECO:0000256" key="2">
    <source>
        <dbReference type="ARBA" id="ARBA00004922"/>
    </source>
</evidence>
<dbReference type="EnsemblMetazoa" id="RPRC013684-RA">
    <property type="protein sequence ID" value="RPRC013684-PA"/>
    <property type="gene ID" value="RPRC013684"/>
</dbReference>
<comment type="subcellular location">
    <subcellularLocation>
        <location evidence="1">Endoplasmic reticulum membrane</location>
        <topology evidence="1">Single-pass membrane protein</topology>
    </subcellularLocation>
</comment>
<evidence type="ECO:0000256" key="1">
    <source>
        <dbReference type="ARBA" id="ARBA00004389"/>
    </source>
</evidence>
<dbReference type="Gene3D" id="3.40.50.2000">
    <property type="entry name" value="Glycogen Phosphorylase B"/>
    <property type="match status" value="1"/>
</dbReference>
<dbReference type="PANTHER" id="PTHR45919">
    <property type="entry name" value="GDP-MAN:MAN(3)GLCNAC(2)-PP-DOL ALPHA-1,2-MANNOSYLTRANSFERASE"/>
    <property type="match status" value="1"/>
</dbReference>
<dbReference type="InterPro" id="IPR001296">
    <property type="entry name" value="Glyco_trans_1"/>
</dbReference>
<dbReference type="EC" id="2.4.1.131" evidence="4 14"/>
<keyword evidence="9 14" id="KW-0256">Endoplasmic reticulum</keyword>
<evidence type="ECO:0000256" key="13">
    <source>
        <dbReference type="ARBA" id="ARBA00045128"/>
    </source>
</evidence>
<comment type="pathway">
    <text evidence="2 14">Protein modification; protein glycosylation.</text>
</comment>
<keyword evidence="8 14" id="KW-0812">Transmembrane</keyword>
<organism evidence="17">
    <name type="scientific">Rhodnius prolixus</name>
    <name type="common">Triatomid bug</name>
    <dbReference type="NCBI Taxonomy" id="13249"/>
    <lineage>
        <taxon>Eukaryota</taxon>
        <taxon>Metazoa</taxon>
        <taxon>Ecdysozoa</taxon>
        <taxon>Arthropoda</taxon>
        <taxon>Hexapoda</taxon>
        <taxon>Insecta</taxon>
        <taxon>Pterygota</taxon>
        <taxon>Neoptera</taxon>
        <taxon>Paraneoptera</taxon>
        <taxon>Hemiptera</taxon>
        <taxon>Heteroptera</taxon>
        <taxon>Panheteroptera</taxon>
        <taxon>Cimicomorpha</taxon>
        <taxon>Reduviidae</taxon>
        <taxon>Triatominae</taxon>
        <taxon>Rhodnius</taxon>
    </lineage>
</organism>
<evidence type="ECO:0000313" key="18">
    <source>
        <dbReference type="EnsemblMetazoa" id="RPRC013684-PA"/>
    </source>
</evidence>
<name>R4G308_RHOPR</name>
<sequence length="479" mass="54704">MLWALLFLLNLVFILTVICIPLIILVARKFFQKVKDRNKKNDQPFSVGFFHPYCNAGGGGERVLWCAVKAVQTSYPKVKVVVYTGDLNASPDEIIKRVKQRFNITFCRNIEFIYLHKRKWIQASKYPYFTLLGQSLGSVILGIEAMVSYLPDIFIDSMGFAFTLPLFSFIGGCTTACYVHYPTISTDMLKRISARQLATNNRMTVARSPALSALKIIYYRIFAWMYSFCGRFSDTVMVNSSWTEDHINSLWKCCLSTHRVYPPCDTKSLKELPMCKDIGDGGPIKLVSIGQYRPEKDHPLQLKAMYELRQLVSEQIWDQLKLVFIGSCRDNDDFIRVKDMMDLSKHLSLENNVEFKVNIPFEELKKELSSSMIGLHAMWNEHFGIGIVECMAAGHIMVAHRSGGPKEDIIEEAEGSRNGFLASDECEYAEAIATIIKMSPTTRWKIREAARSSVDRFSTEEFEKGFLRTIEPLFFSSCI</sequence>
<evidence type="ECO:0000256" key="7">
    <source>
        <dbReference type="ARBA" id="ARBA00022679"/>
    </source>
</evidence>
<dbReference type="VEuPathDB" id="VectorBase:RPRC013684"/>
<feature type="transmembrane region" description="Helical" evidence="14">
    <location>
        <begin position="126"/>
        <end position="147"/>
    </location>
</feature>
<dbReference type="Proteomes" id="UP000015103">
    <property type="component" value="Unassembled WGS sequence"/>
</dbReference>
<keyword evidence="19" id="KW-1185">Reference proteome</keyword>
<reference evidence="19" key="2">
    <citation type="submission" date="2015-04" db="EMBL/GenBank/DDBJ databases">
        <authorList>
            <person name="Wilson R.K."/>
            <person name="Warren W."/>
            <person name="Dotson E."/>
            <person name="Oliveira P.L."/>
        </authorList>
    </citation>
    <scope>NUCLEOTIDE SEQUENCE</scope>
</reference>
<reference evidence="17" key="1">
    <citation type="submission" date="2013-04" db="EMBL/GenBank/DDBJ databases">
        <title>An insight into the transcriptome of the digestive tract of the blood sucking bug, Rhodnius prolixus.</title>
        <authorList>
            <person name="Ribeiro J.M.C."/>
            <person name="Genta F.A."/>
            <person name="Sorgine M.H.F."/>
            <person name="Paiva-Silva G.O."/>
            <person name="Majerowicz D."/>
            <person name="Medeiros M."/>
            <person name="Koerich L."/>
            <person name="Terra W.R."/>
            <person name="Ferreira C."/>
            <person name="Pimentel A.C."/>
            <person name="Bisch P.M."/>
            <person name="Diniz M.M.P."/>
            <person name="Nascimento R."/>
            <person name="Salmon D."/>
            <person name="Silber A.M."/>
            <person name="Alves M."/>
            <person name="Oliveira M.F."/>
            <person name="Gondim K.C."/>
            <person name="Silva Neto M.A.C."/>
            <person name="Atella G.C."/>
            <person name="Araujo H."/>
            <person name="Dias F.S."/>
            <person name="Polycarpo C.R."/>
            <person name="Fampa P."/>
            <person name="Melo A.C."/>
            <person name="Tanaka A.S."/>
            <person name="Balczun C."/>
            <person name="Oliveira J.H.M."/>
            <person name="Goncalves R."/>
            <person name="Lazoski C."/>
            <person name="Pereira M.A."/>
            <person name="Rivera-Pomar R."/>
            <person name="Diambra L."/>
            <person name="Schaub G.A."/>
            <person name="Garcia E.S."/>
            <person name="Azambuja P."/>
            <person name="Braz G.R.C."/>
            <person name="Oliveira P.L."/>
        </authorList>
    </citation>
    <scope>NUCLEOTIDE SEQUENCE</scope>
</reference>
<dbReference type="CDD" id="cd03806">
    <property type="entry name" value="GT4_ALG11-like"/>
    <property type="match status" value="1"/>
</dbReference>
<protein>
    <recommendedName>
        <fullName evidence="5 14">GDP-Man:Man(3)GlcNAc(2)-PP-Dol alpha-1,2-mannosyltransferase</fullName>
        <ecNumber evidence="4 14">2.4.1.131</ecNumber>
    </recommendedName>
</protein>
<dbReference type="FunFam" id="3.40.50.2000:FF:000227">
    <property type="entry name" value="Alpha-1,2-mannosyltransferase"/>
    <property type="match status" value="1"/>
</dbReference>
<evidence type="ECO:0000259" key="15">
    <source>
        <dbReference type="Pfam" id="PF00534"/>
    </source>
</evidence>
<evidence type="ECO:0000259" key="16">
    <source>
        <dbReference type="Pfam" id="PF15924"/>
    </source>
</evidence>
<feature type="transmembrane region" description="Helical" evidence="14">
    <location>
        <begin position="6"/>
        <end position="27"/>
    </location>
</feature>
<feature type="domain" description="ALG11 mannosyltransferase N-terminal" evidence="16">
    <location>
        <begin position="46"/>
        <end position="251"/>
    </location>
</feature>
<dbReference type="RefSeq" id="XP_073988862.1">
    <property type="nucleotide sequence ID" value="XM_074132761.1"/>
</dbReference>
<evidence type="ECO:0000256" key="8">
    <source>
        <dbReference type="ARBA" id="ARBA00022692"/>
    </source>
</evidence>
<reference evidence="18" key="3">
    <citation type="submission" date="2015-05" db="UniProtKB">
        <authorList>
            <consortium name="EnsemblMetazoa"/>
        </authorList>
    </citation>
    <scope>IDENTIFICATION</scope>
</reference>
<evidence type="ECO:0000313" key="19">
    <source>
        <dbReference type="Proteomes" id="UP000015103"/>
    </source>
</evidence>
<dbReference type="GeneID" id="141456639"/>
<dbReference type="Pfam" id="PF15924">
    <property type="entry name" value="ALG11_N"/>
    <property type="match status" value="1"/>
</dbReference>
<dbReference type="STRING" id="13249.R4G308"/>
<keyword evidence="10 14" id="KW-1133">Transmembrane helix</keyword>
<dbReference type="InterPro" id="IPR038013">
    <property type="entry name" value="ALG11"/>
</dbReference>
<dbReference type="eggNOG" id="KOG1387">
    <property type="taxonomic scope" value="Eukaryota"/>
</dbReference>
<dbReference type="GO" id="GO:0004377">
    <property type="term" value="F:GDP-Man:Man(3)GlcNAc(2)-PP-Dol alpha-1,2-mannosyltransferase activity"/>
    <property type="evidence" value="ECO:0007669"/>
    <property type="project" value="UniProtKB-UniRule"/>
</dbReference>
<accession>R4G308</accession>
<proteinExistence type="evidence at transcript level"/>
<comment type="similarity">
    <text evidence="3 14">Belongs to the glycosyltransferase group 1 family. Glycosyltransferase 4 subfamily.</text>
</comment>
<evidence type="ECO:0000256" key="4">
    <source>
        <dbReference type="ARBA" id="ARBA00012645"/>
    </source>
</evidence>
<comment type="catalytic activity">
    <reaction evidence="12 14">
        <text>an alpha-D-Man-(1-&gt;3)-[alpha-D-Man-(1-&gt;6)]-beta-D-Man-(1-&gt;4)-beta-D-GlcNAc-(1-&gt;4)-alpha-D-GlcNAc-diphospho-di-trans,poly-cis-dolichol + 2 GDP-alpha-D-mannose = an alpha-D-Man-(1-&gt;2)-alpha-D-Man-(1-&gt;2)-alpha-D-Man-(1-&gt;3)-[alpha-D-Man-(1-&gt;6)]-beta-D-Man-(1-&gt;4)-beta-D-GlcNAc-(1-&gt;4)-alpha-D-GlcNAc-diphospho-di-trans,poly-cis-dolichol + 2 GDP + 2 H(+)</text>
        <dbReference type="Rhea" id="RHEA:29523"/>
        <dbReference type="Rhea" id="RHEA-COMP:19515"/>
        <dbReference type="Rhea" id="RHEA-COMP:19516"/>
        <dbReference type="ChEBI" id="CHEBI:15378"/>
        <dbReference type="ChEBI" id="CHEBI:57527"/>
        <dbReference type="ChEBI" id="CHEBI:58189"/>
        <dbReference type="ChEBI" id="CHEBI:132511"/>
        <dbReference type="ChEBI" id="CHEBI:132515"/>
        <dbReference type="EC" id="2.4.1.131"/>
    </reaction>
    <physiologicalReaction direction="left-to-right" evidence="12 14">
        <dbReference type="Rhea" id="RHEA:29524"/>
    </physiologicalReaction>
</comment>
<dbReference type="EMBL" id="ACPB03004983">
    <property type="status" value="NOT_ANNOTATED_CDS"/>
    <property type="molecule type" value="Genomic_DNA"/>
</dbReference>
<evidence type="ECO:0000256" key="6">
    <source>
        <dbReference type="ARBA" id="ARBA00022676"/>
    </source>
</evidence>
<evidence type="ECO:0000313" key="17">
    <source>
        <dbReference type="EMBL" id="JAA75399.1"/>
    </source>
</evidence>
<dbReference type="PANTHER" id="PTHR45919:SF1">
    <property type="entry name" value="GDP-MAN:MAN(3)GLCNAC(2)-PP-DOL ALPHA-1,2-MANNOSYLTRANSFERASE"/>
    <property type="match status" value="1"/>
</dbReference>
<dbReference type="EMBL" id="GAHY01002111">
    <property type="protein sequence ID" value="JAA75399.1"/>
    <property type="molecule type" value="mRNA"/>
</dbReference>
<comment type="function">
    <text evidence="13">GDP-Man:Man(3)GlcNAc(2)-PP-Dol alpha-1,2-mannosyltransferase that operates in the biosynthetic pathway of dolichol-linked oligosaccharides, the glycan precursors employed in protein asparagine (N)-glycosylation. The assembly of dolichol-linked oligosaccharides begins on the cytosolic side of the endoplasmic reticulum membrane and finishes in its lumen. The sequential addition of sugars to dolichol pyrophosphate produces dolichol-linked oligosaccharides containing fourteen sugars, including two GlcNAcs, nine mannoses and three glucoses. Once assembled, the oligosaccharide is transferred from the lipid to nascent proteins by oligosaccharyltransferases. Catalyzes, on the cytoplasmic face of the endoplasmic reticulum, the addition of the fourth and fifth mannose residues to the dolichol-linked oligosaccharide chain, to produce Man(5)GlcNAc(2)-PP-dolichol core oligosaccharide. Man(5)GlcNAc(2)-PP-dolichol is a substrate for ALG3, the following enzyme in the biosynthetic pathway.</text>
</comment>
<evidence type="ECO:0000256" key="11">
    <source>
        <dbReference type="ARBA" id="ARBA00023136"/>
    </source>
</evidence>
<dbReference type="InterPro" id="IPR031814">
    <property type="entry name" value="ALG11_N"/>
</dbReference>
<dbReference type="UniPathway" id="UPA00378"/>
<dbReference type="AlphaFoldDB" id="R4G308"/>
<dbReference type="SUPFAM" id="SSF53756">
    <property type="entry name" value="UDP-Glycosyltransferase/glycogen phosphorylase"/>
    <property type="match status" value="1"/>
</dbReference>
<evidence type="ECO:0000256" key="9">
    <source>
        <dbReference type="ARBA" id="ARBA00022824"/>
    </source>
</evidence>
<dbReference type="GO" id="GO:0005789">
    <property type="term" value="C:endoplasmic reticulum membrane"/>
    <property type="evidence" value="ECO:0007669"/>
    <property type="project" value="UniProtKB-SubCell"/>
</dbReference>
<dbReference type="HOGENOM" id="CLU_017896_2_0_1"/>
<evidence type="ECO:0000256" key="5">
    <source>
        <dbReference type="ARBA" id="ARBA00022018"/>
    </source>
</evidence>
<dbReference type="GO" id="GO:0006487">
    <property type="term" value="P:protein N-linked glycosylation"/>
    <property type="evidence" value="ECO:0007669"/>
    <property type="project" value="TreeGrafter"/>
</dbReference>
<feature type="transmembrane region" description="Helical" evidence="14">
    <location>
        <begin position="159"/>
        <end position="181"/>
    </location>
</feature>